<feature type="region of interest" description="Disordered" evidence="1">
    <location>
        <begin position="126"/>
        <end position="159"/>
    </location>
</feature>
<proteinExistence type="predicted"/>
<organism evidence="3 4">
    <name type="scientific">Xaviernesmea oryzae</name>
    <dbReference type="NCBI Taxonomy" id="464029"/>
    <lineage>
        <taxon>Bacteria</taxon>
        <taxon>Pseudomonadati</taxon>
        <taxon>Pseudomonadota</taxon>
        <taxon>Alphaproteobacteria</taxon>
        <taxon>Hyphomicrobiales</taxon>
        <taxon>Rhizobiaceae</taxon>
        <taxon>Rhizobium/Agrobacterium group</taxon>
        <taxon>Xaviernesmea</taxon>
    </lineage>
</organism>
<dbReference type="EMBL" id="MKIP01000058">
    <property type="protein sequence ID" value="OLP58344.1"/>
    <property type="molecule type" value="Genomic_DNA"/>
</dbReference>
<evidence type="ECO:0000256" key="1">
    <source>
        <dbReference type="SAM" id="MobiDB-lite"/>
    </source>
</evidence>
<accession>A0A1Q9ASE8</accession>
<protein>
    <submittedName>
        <fullName evidence="3">Uncharacterized protein</fullName>
    </submittedName>
</protein>
<keyword evidence="2" id="KW-1133">Transmembrane helix</keyword>
<keyword evidence="2" id="KW-0472">Membrane</keyword>
<comment type="caution">
    <text evidence="3">The sequence shown here is derived from an EMBL/GenBank/DDBJ whole genome shotgun (WGS) entry which is preliminary data.</text>
</comment>
<gene>
    <name evidence="3" type="ORF">BJF93_07015</name>
</gene>
<evidence type="ECO:0000256" key="2">
    <source>
        <dbReference type="SAM" id="Phobius"/>
    </source>
</evidence>
<feature type="transmembrane region" description="Helical" evidence="2">
    <location>
        <begin position="93"/>
        <end position="115"/>
    </location>
</feature>
<sequence length="173" mass="19035">MSSQNNNAETAGLGIGFAFIAIAALLVFALASFLAMILTLIALCAWFRPITIAGATIEPEEARWFVYRGLIGIVTLPAFAAFSSLLFQSPFDWSRWLVYLMIGGYVGGSLGIALLRGEEQQPTEITAMPASIPPQLPKPTPKPKPQMPDPDRPECRDCPFTFANWDDREEAWK</sequence>
<keyword evidence="2" id="KW-0812">Transmembrane</keyword>
<feature type="transmembrane region" description="Helical" evidence="2">
    <location>
        <begin position="12"/>
        <end position="45"/>
    </location>
</feature>
<dbReference type="OrthoDB" id="8021498at2"/>
<evidence type="ECO:0000313" key="3">
    <source>
        <dbReference type="EMBL" id="OLP58344.1"/>
    </source>
</evidence>
<dbReference type="RefSeq" id="WP_075629549.1">
    <property type="nucleotide sequence ID" value="NZ_FOAM01000008.1"/>
</dbReference>
<keyword evidence="4" id="KW-1185">Reference proteome</keyword>
<name>A0A1Q9ASE8_9HYPH</name>
<dbReference type="Proteomes" id="UP000186364">
    <property type="component" value="Unassembled WGS sequence"/>
</dbReference>
<feature type="transmembrane region" description="Helical" evidence="2">
    <location>
        <begin position="65"/>
        <end position="87"/>
    </location>
</feature>
<evidence type="ECO:0000313" key="4">
    <source>
        <dbReference type="Proteomes" id="UP000186364"/>
    </source>
</evidence>
<feature type="compositionally biased region" description="Pro residues" evidence="1">
    <location>
        <begin position="131"/>
        <end position="148"/>
    </location>
</feature>
<dbReference type="AlphaFoldDB" id="A0A1Q9ASE8"/>
<reference evidence="3 4" key="1">
    <citation type="submission" date="2016-09" db="EMBL/GenBank/DDBJ databases">
        <title>Rhizobium sp. nov., a novel species isolated from the rice rhizosphere.</title>
        <authorList>
            <person name="Zhao J."/>
            <person name="Zhang X."/>
        </authorList>
    </citation>
    <scope>NUCLEOTIDE SEQUENCE [LARGE SCALE GENOMIC DNA]</scope>
    <source>
        <strain evidence="3 4">1.7048</strain>
    </source>
</reference>